<organism evidence="6 7">
    <name type="scientific">Pseudomaricurvus hydrocarbonicus</name>
    <dbReference type="NCBI Taxonomy" id="1470433"/>
    <lineage>
        <taxon>Bacteria</taxon>
        <taxon>Pseudomonadati</taxon>
        <taxon>Pseudomonadota</taxon>
        <taxon>Gammaproteobacteria</taxon>
        <taxon>Cellvibrionales</taxon>
        <taxon>Cellvibrionaceae</taxon>
        <taxon>Pseudomaricurvus</taxon>
    </lineage>
</organism>
<dbReference type="PROSITE" id="PS50887">
    <property type="entry name" value="GGDEF"/>
    <property type="match status" value="1"/>
</dbReference>
<dbReference type="SUPFAM" id="SSF141868">
    <property type="entry name" value="EAL domain-like"/>
    <property type="match status" value="1"/>
</dbReference>
<dbReference type="RefSeq" id="WP_167191869.1">
    <property type="nucleotide sequence ID" value="NZ_JAAONZ010000025.1"/>
</dbReference>
<evidence type="ECO:0000256" key="1">
    <source>
        <dbReference type="SAM" id="MobiDB-lite"/>
    </source>
</evidence>
<dbReference type="EMBL" id="JAAONZ010000025">
    <property type="protein sequence ID" value="NHO68142.1"/>
    <property type="molecule type" value="Genomic_DNA"/>
</dbReference>
<dbReference type="InterPro" id="IPR035919">
    <property type="entry name" value="EAL_sf"/>
</dbReference>
<dbReference type="InterPro" id="IPR035965">
    <property type="entry name" value="PAS-like_dom_sf"/>
</dbReference>
<dbReference type="PANTHER" id="PTHR44757">
    <property type="entry name" value="DIGUANYLATE CYCLASE DGCP"/>
    <property type="match status" value="1"/>
</dbReference>
<dbReference type="InterPro" id="IPR000700">
    <property type="entry name" value="PAS-assoc_C"/>
</dbReference>
<keyword evidence="7" id="KW-1185">Reference proteome</keyword>
<dbReference type="PANTHER" id="PTHR44757:SF2">
    <property type="entry name" value="BIOFILM ARCHITECTURE MAINTENANCE PROTEIN MBAA"/>
    <property type="match status" value="1"/>
</dbReference>
<evidence type="ECO:0000313" key="7">
    <source>
        <dbReference type="Proteomes" id="UP000787472"/>
    </source>
</evidence>
<evidence type="ECO:0000259" key="4">
    <source>
        <dbReference type="PROSITE" id="PS50883"/>
    </source>
</evidence>
<dbReference type="Gene3D" id="3.30.450.20">
    <property type="entry name" value="PAS domain"/>
    <property type="match status" value="2"/>
</dbReference>
<dbReference type="AlphaFoldDB" id="A0A9E5MPX2"/>
<dbReference type="Pfam" id="PF13426">
    <property type="entry name" value="PAS_9"/>
    <property type="match status" value="2"/>
</dbReference>
<feature type="domain" description="GGDEF" evidence="5">
    <location>
        <begin position="336"/>
        <end position="473"/>
    </location>
</feature>
<dbReference type="InterPro" id="IPR001633">
    <property type="entry name" value="EAL_dom"/>
</dbReference>
<dbReference type="InterPro" id="IPR052155">
    <property type="entry name" value="Biofilm_reg_signaling"/>
</dbReference>
<dbReference type="InterPro" id="IPR029787">
    <property type="entry name" value="Nucleotide_cyclase"/>
</dbReference>
<reference evidence="6" key="1">
    <citation type="submission" date="2020-03" db="EMBL/GenBank/DDBJ databases">
        <authorList>
            <person name="Guo F."/>
        </authorList>
    </citation>
    <scope>NUCLEOTIDE SEQUENCE</scope>
    <source>
        <strain evidence="6">JCM 30134</strain>
    </source>
</reference>
<dbReference type="Gene3D" id="3.20.20.450">
    <property type="entry name" value="EAL domain"/>
    <property type="match status" value="1"/>
</dbReference>
<dbReference type="SMART" id="SM00052">
    <property type="entry name" value="EAL"/>
    <property type="match status" value="1"/>
</dbReference>
<evidence type="ECO:0000313" key="6">
    <source>
        <dbReference type="EMBL" id="NHO68142.1"/>
    </source>
</evidence>
<dbReference type="NCBIfam" id="TIGR00254">
    <property type="entry name" value="GGDEF"/>
    <property type="match status" value="1"/>
</dbReference>
<dbReference type="SMART" id="SM00086">
    <property type="entry name" value="PAC"/>
    <property type="match status" value="2"/>
</dbReference>
<dbReference type="Pfam" id="PF00990">
    <property type="entry name" value="GGDEF"/>
    <property type="match status" value="1"/>
</dbReference>
<dbReference type="CDD" id="cd01949">
    <property type="entry name" value="GGDEF"/>
    <property type="match status" value="1"/>
</dbReference>
<dbReference type="SUPFAM" id="SSF55073">
    <property type="entry name" value="Nucleotide cyclase"/>
    <property type="match status" value="1"/>
</dbReference>
<dbReference type="SMART" id="SM00267">
    <property type="entry name" value="GGDEF"/>
    <property type="match status" value="1"/>
</dbReference>
<dbReference type="InterPro" id="IPR000160">
    <property type="entry name" value="GGDEF_dom"/>
</dbReference>
<feature type="compositionally biased region" description="Basic and acidic residues" evidence="1">
    <location>
        <begin position="1"/>
        <end position="17"/>
    </location>
</feature>
<accession>A0A9E5MPX2</accession>
<feature type="domain" description="EAL" evidence="4">
    <location>
        <begin position="482"/>
        <end position="730"/>
    </location>
</feature>
<proteinExistence type="predicted"/>
<dbReference type="SMART" id="SM00091">
    <property type="entry name" value="PAS"/>
    <property type="match status" value="2"/>
</dbReference>
<dbReference type="Pfam" id="PF00563">
    <property type="entry name" value="EAL"/>
    <property type="match status" value="1"/>
</dbReference>
<dbReference type="NCBIfam" id="TIGR00229">
    <property type="entry name" value="sensory_box"/>
    <property type="match status" value="1"/>
</dbReference>
<dbReference type="Gene3D" id="3.30.70.270">
    <property type="match status" value="1"/>
</dbReference>
<dbReference type="CDD" id="cd01948">
    <property type="entry name" value="EAL"/>
    <property type="match status" value="1"/>
</dbReference>
<dbReference type="InterPro" id="IPR043128">
    <property type="entry name" value="Rev_trsase/Diguanyl_cyclase"/>
</dbReference>
<comment type="caution">
    <text evidence="6">The sequence shown here is derived from an EMBL/GenBank/DDBJ whole genome shotgun (WGS) entry which is preliminary data.</text>
</comment>
<evidence type="ECO:0000259" key="2">
    <source>
        <dbReference type="PROSITE" id="PS50112"/>
    </source>
</evidence>
<evidence type="ECO:0000259" key="5">
    <source>
        <dbReference type="PROSITE" id="PS50887"/>
    </source>
</evidence>
<dbReference type="InterPro" id="IPR000014">
    <property type="entry name" value="PAS"/>
</dbReference>
<feature type="domain" description="PAS" evidence="2">
    <location>
        <begin position="42"/>
        <end position="82"/>
    </location>
</feature>
<dbReference type="PROSITE" id="PS50113">
    <property type="entry name" value="PAC"/>
    <property type="match status" value="1"/>
</dbReference>
<sequence>MTAEKPRHEQLKGEHSAADPTQGGRVPCEQAGHQSLVESVSEGHLLAQVADRLSDLVLGVSFDGALYYVSPSVEELLGYSSQVFLRLYNQSLAYQEMSCEDDQRFAALQAYLRRQALAVTSRAGREGMGEPETLQVNHRDGFHLYVSAQCLPAHAVDGGIEGVVCICHDLSTRKHSSDAMALAFKVFENSLTAIYITNGQGLIVQANKAFVRLTGYSLEEVIGESPKLMDVDRYSKAYFQAISDHLERKDYWEGEIHHRRKDGQVFPAWAAISVLRDANQNVTNTISYFADVTERRHSDTQIHQLAYFDALTGLPNRSLFADRVLQAARRAKRSDQWLAVLLLDVIRLTHINDIYGHSVGDALLCEFSRRLQDCVRNEDTVARTGGDELGLLLSGMSDRAQTVTIAAQIAEKICHHLAQPVVIGRHRVLAGVCVGIALYPADGSETHTLLHHAEIALQGARQAGKHHYRFYNEAMTVSVKARLASENALFQALRLEQFEIYYQPLLSTQDGTVTAVEALLRWNHPDKGVLLPIEFLSVAQASGLIRPIGDWVLKRVCEQWWCWRHQGVSVGRVAVNVAPEQFAKGHLLSELRSVLRQTRIPAGTLELELSEEALNLYPSDMPGWLEEMRRMGVSLCLDHFGAGYSSMQELKSLPLDRLKVDRRFIGAWPAVEDRRAVRAMVALAKSLELNIAVEGIETRAQLEFVQQLGCDEVQGYFLGRPERSQHLPWV</sequence>
<dbReference type="PROSITE" id="PS50112">
    <property type="entry name" value="PAS"/>
    <property type="match status" value="2"/>
</dbReference>
<dbReference type="InterPro" id="IPR001610">
    <property type="entry name" value="PAC"/>
</dbReference>
<gene>
    <name evidence="6" type="ORF">G8770_21545</name>
</gene>
<feature type="domain" description="PAS" evidence="2">
    <location>
        <begin position="185"/>
        <end position="231"/>
    </location>
</feature>
<feature type="region of interest" description="Disordered" evidence="1">
    <location>
        <begin position="1"/>
        <end position="28"/>
    </location>
</feature>
<dbReference type="CDD" id="cd00130">
    <property type="entry name" value="PAS"/>
    <property type="match status" value="2"/>
</dbReference>
<evidence type="ECO:0000259" key="3">
    <source>
        <dbReference type="PROSITE" id="PS50113"/>
    </source>
</evidence>
<protein>
    <submittedName>
        <fullName evidence="6">EAL domain-containing protein</fullName>
    </submittedName>
</protein>
<dbReference type="Proteomes" id="UP000787472">
    <property type="component" value="Unassembled WGS sequence"/>
</dbReference>
<feature type="domain" description="PAC" evidence="3">
    <location>
        <begin position="252"/>
        <end position="304"/>
    </location>
</feature>
<dbReference type="PROSITE" id="PS50883">
    <property type="entry name" value="EAL"/>
    <property type="match status" value="1"/>
</dbReference>
<name>A0A9E5MPX2_9GAMM</name>
<dbReference type="SUPFAM" id="SSF55785">
    <property type="entry name" value="PYP-like sensor domain (PAS domain)"/>
    <property type="match status" value="2"/>
</dbReference>